<evidence type="ECO:0000259" key="4">
    <source>
        <dbReference type="PROSITE" id="PS50949"/>
    </source>
</evidence>
<dbReference type="RefSeq" id="WP_005489421.1">
    <property type="nucleotide sequence ID" value="NZ_CAUI01000021.1"/>
</dbReference>
<dbReference type="Pfam" id="PF00392">
    <property type="entry name" value="GntR"/>
    <property type="match status" value="1"/>
</dbReference>
<dbReference type="InterPro" id="IPR036388">
    <property type="entry name" value="WH-like_DNA-bd_sf"/>
</dbReference>
<keyword evidence="2" id="KW-0238">DNA-binding</keyword>
<dbReference type="OrthoDB" id="389878at2"/>
<dbReference type="InterPro" id="IPR008920">
    <property type="entry name" value="TF_FadR/GntR_C"/>
</dbReference>
<name>M5E1E9_9FIRM</name>
<dbReference type="GO" id="GO:0003677">
    <property type="term" value="F:DNA binding"/>
    <property type="evidence" value="ECO:0007669"/>
    <property type="project" value="UniProtKB-KW"/>
</dbReference>
<feature type="domain" description="HTH gntR-type" evidence="4">
    <location>
        <begin position="6"/>
        <end position="73"/>
    </location>
</feature>
<evidence type="ECO:0000256" key="1">
    <source>
        <dbReference type="ARBA" id="ARBA00023015"/>
    </source>
</evidence>
<keyword evidence="6" id="KW-1185">Reference proteome</keyword>
<comment type="caution">
    <text evidence="5">The sequence shown here is derived from an EMBL/GenBank/DDBJ whole genome shotgun (WGS) entry which is preliminary data.</text>
</comment>
<dbReference type="CDD" id="cd07377">
    <property type="entry name" value="WHTH_GntR"/>
    <property type="match status" value="1"/>
</dbReference>
<protein>
    <submittedName>
        <fullName evidence="5">Regulator of pectin and galacturonate utilization, GntR family</fullName>
    </submittedName>
</protein>
<dbReference type="PANTHER" id="PTHR43537">
    <property type="entry name" value="TRANSCRIPTIONAL REGULATOR, GNTR FAMILY"/>
    <property type="match status" value="1"/>
</dbReference>
<sequence>MVINKQSLTDQVYTMIKEQILNRELELGEQLNTRKIAEENGISLMPVRDALRRLANEELVENKPRVGFFVKNFSEAEINNILEVRKMHELYCLDNYFDQIDKKELAKLKEKFKNGNQKYFSNYDTQLHKEVIFASNNDYLIDSYLKMINHYTMLFSYLNYKRSETSRQEHIRLIDCILEGNKEKARSILFRHLDQVQISEDAEIKKRT</sequence>
<dbReference type="Gene3D" id="1.20.120.530">
    <property type="entry name" value="GntR ligand-binding domain-like"/>
    <property type="match status" value="1"/>
</dbReference>
<dbReference type="EMBL" id="CAUI01000021">
    <property type="protein sequence ID" value="CCU80115.1"/>
    <property type="molecule type" value="Genomic_DNA"/>
</dbReference>
<dbReference type="Pfam" id="PF07729">
    <property type="entry name" value="FCD"/>
    <property type="match status" value="1"/>
</dbReference>
<proteinExistence type="predicted"/>
<keyword evidence="3" id="KW-0804">Transcription</keyword>
<organism evidence="5 6">
    <name type="scientific">Halanaerobium saccharolyticum subsp. saccharolyticum DSM 6643</name>
    <dbReference type="NCBI Taxonomy" id="1293054"/>
    <lineage>
        <taxon>Bacteria</taxon>
        <taxon>Bacillati</taxon>
        <taxon>Bacillota</taxon>
        <taxon>Clostridia</taxon>
        <taxon>Halanaerobiales</taxon>
        <taxon>Halanaerobiaceae</taxon>
        <taxon>Halanaerobium</taxon>
    </lineage>
</organism>
<evidence type="ECO:0000313" key="6">
    <source>
        <dbReference type="Proteomes" id="UP000012063"/>
    </source>
</evidence>
<dbReference type="Gene3D" id="1.10.10.10">
    <property type="entry name" value="Winged helix-like DNA-binding domain superfamily/Winged helix DNA-binding domain"/>
    <property type="match status" value="1"/>
</dbReference>
<dbReference type="PANTHER" id="PTHR43537:SF24">
    <property type="entry name" value="GLUCONATE OPERON TRANSCRIPTIONAL REPRESSOR"/>
    <property type="match status" value="1"/>
</dbReference>
<dbReference type="SUPFAM" id="SSF46785">
    <property type="entry name" value="Winged helix' DNA-binding domain"/>
    <property type="match status" value="1"/>
</dbReference>
<dbReference type="eggNOG" id="COG1802">
    <property type="taxonomic scope" value="Bacteria"/>
</dbReference>
<gene>
    <name evidence="5" type="ORF">HSACCH_01866</name>
</gene>
<dbReference type="InterPro" id="IPR000524">
    <property type="entry name" value="Tscrpt_reg_HTH_GntR"/>
</dbReference>
<dbReference type="PROSITE" id="PS50949">
    <property type="entry name" value="HTH_GNTR"/>
    <property type="match status" value="1"/>
</dbReference>
<dbReference type="SUPFAM" id="SSF48008">
    <property type="entry name" value="GntR ligand-binding domain-like"/>
    <property type="match status" value="1"/>
</dbReference>
<evidence type="ECO:0000256" key="2">
    <source>
        <dbReference type="ARBA" id="ARBA00023125"/>
    </source>
</evidence>
<accession>M5E1E9</accession>
<dbReference type="STRING" id="1293054.HSACCH_01866"/>
<dbReference type="Proteomes" id="UP000012063">
    <property type="component" value="Unassembled WGS sequence"/>
</dbReference>
<dbReference type="AlphaFoldDB" id="M5E1E9"/>
<dbReference type="GO" id="GO:0003700">
    <property type="term" value="F:DNA-binding transcription factor activity"/>
    <property type="evidence" value="ECO:0007669"/>
    <property type="project" value="InterPro"/>
</dbReference>
<keyword evidence="1" id="KW-0805">Transcription regulation</keyword>
<evidence type="ECO:0000313" key="5">
    <source>
        <dbReference type="EMBL" id="CCU80115.1"/>
    </source>
</evidence>
<evidence type="ECO:0000256" key="3">
    <source>
        <dbReference type="ARBA" id="ARBA00023163"/>
    </source>
</evidence>
<dbReference type="InParanoid" id="M5E1E9"/>
<dbReference type="InterPro" id="IPR036390">
    <property type="entry name" value="WH_DNA-bd_sf"/>
</dbReference>
<dbReference type="SMART" id="SM00345">
    <property type="entry name" value="HTH_GNTR"/>
    <property type="match status" value="1"/>
</dbReference>
<dbReference type="InterPro" id="IPR011711">
    <property type="entry name" value="GntR_C"/>
</dbReference>
<reference evidence="6" key="1">
    <citation type="journal article" date="2013" name="Genome Announc.">
        <title>Genome Sequence of Halanaerobium saccharolyticum subsp. saccharolyticum Strain DSM 6643T, a Halophilic Hydrogen-Producing Bacterium.</title>
        <authorList>
            <person name="Kivisto A."/>
            <person name="Larjo A."/>
            <person name="Ciranna A."/>
            <person name="Santala V."/>
            <person name="Roos C."/>
            <person name="Karp M."/>
        </authorList>
    </citation>
    <scope>NUCLEOTIDE SEQUENCE [LARGE SCALE GENOMIC DNA]</scope>
    <source>
        <strain evidence="6">DSM 6643</strain>
    </source>
</reference>